<dbReference type="EMBL" id="JACAGK010000044">
    <property type="protein sequence ID" value="MDM1049354.1"/>
    <property type="molecule type" value="Genomic_DNA"/>
</dbReference>
<sequence>MGITEQTAFEIKASPNSSFIIDKSKRPSAEKIIEFLDQPFPKGESFDRHVVLTKDGFYSFLDNIKNHYEDNGFIIFVGLSNRSTSFNKNEIIRFYSNHSSR</sequence>
<proteinExistence type="predicted"/>
<keyword evidence="2" id="KW-1185">Reference proteome</keyword>
<gene>
    <name evidence="1" type="ORF">HX018_14015</name>
</gene>
<comment type="caution">
    <text evidence="1">The sequence shown here is derived from an EMBL/GenBank/DDBJ whole genome shotgun (WGS) entry which is preliminary data.</text>
</comment>
<dbReference type="RefSeq" id="WP_286651796.1">
    <property type="nucleotide sequence ID" value="NZ_JACAGK010000044.1"/>
</dbReference>
<reference evidence="1" key="1">
    <citation type="submission" date="2020-06" db="EMBL/GenBank/DDBJ databases">
        <authorList>
            <person name="Dong N."/>
        </authorList>
    </citation>
    <scope>NUCLEOTIDE SEQUENCE</scope>
    <source>
        <strain evidence="1">R1692</strain>
    </source>
</reference>
<name>A0ABT7NQA7_9SPHI</name>
<evidence type="ECO:0000313" key="2">
    <source>
        <dbReference type="Proteomes" id="UP001170954"/>
    </source>
</evidence>
<reference evidence="1" key="2">
    <citation type="journal article" date="2022" name="Sci. Total Environ.">
        <title>Prevalence, transmission, and molecular epidemiology of tet(X)-positive bacteria among humans, animals, and environmental niches in China: An epidemiological, and genomic-based study.</title>
        <authorList>
            <person name="Dong N."/>
            <person name="Zeng Y."/>
            <person name="Cai C."/>
            <person name="Sun C."/>
            <person name="Lu J."/>
            <person name="Liu C."/>
            <person name="Zhou H."/>
            <person name="Sun Q."/>
            <person name="Shu L."/>
            <person name="Wang H."/>
            <person name="Wang Y."/>
            <person name="Wang S."/>
            <person name="Wu C."/>
            <person name="Chan E.W."/>
            <person name="Chen G."/>
            <person name="Shen Z."/>
            <person name="Chen S."/>
            <person name="Zhang R."/>
        </authorList>
    </citation>
    <scope>NUCLEOTIDE SEQUENCE</scope>
    <source>
        <strain evidence="1">R1692</strain>
    </source>
</reference>
<organism evidence="1 2">
    <name type="scientific">Sphingobacterium hotanense</name>
    <dbReference type="NCBI Taxonomy" id="649196"/>
    <lineage>
        <taxon>Bacteria</taxon>
        <taxon>Pseudomonadati</taxon>
        <taxon>Bacteroidota</taxon>
        <taxon>Sphingobacteriia</taxon>
        <taxon>Sphingobacteriales</taxon>
        <taxon>Sphingobacteriaceae</taxon>
        <taxon>Sphingobacterium</taxon>
    </lineage>
</organism>
<protein>
    <submittedName>
        <fullName evidence="1">Uncharacterized protein</fullName>
    </submittedName>
</protein>
<evidence type="ECO:0000313" key="1">
    <source>
        <dbReference type="EMBL" id="MDM1049354.1"/>
    </source>
</evidence>
<accession>A0ABT7NQA7</accession>
<dbReference type="Proteomes" id="UP001170954">
    <property type="component" value="Unassembled WGS sequence"/>
</dbReference>